<name>A0AAV1HYH5_9CHLO</name>
<proteinExistence type="predicted"/>
<comment type="caution">
    <text evidence="2">The sequence shown here is derived from an EMBL/GenBank/DDBJ whole genome shotgun (WGS) entry which is preliminary data.</text>
</comment>
<dbReference type="Proteomes" id="UP001314263">
    <property type="component" value="Unassembled WGS sequence"/>
</dbReference>
<feature type="region of interest" description="Disordered" evidence="1">
    <location>
        <begin position="1"/>
        <end position="37"/>
    </location>
</feature>
<reference evidence="2 3" key="1">
    <citation type="submission" date="2023-10" db="EMBL/GenBank/DDBJ databases">
        <authorList>
            <person name="Maclean D."/>
            <person name="Macfadyen A."/>
        </authorList>
    </citation>
    <scope>NUCLEOTIDE SEQUENCE [LARGE SCALE GENOMIC DNA]</scope>
</reference>
<evidence type="ECO:0000256" key="1">
    <source>
        <dbReference type="SAM" id="MobiDB-lite"/>
    </source>
</evidence>
<evidence type="ECO:0000313" key="3">
    <source>
        <dbReference type="Proteomes" id="UP001314263"/>
    </source>
</evidence>
<dbReference type="EMBL" id="CAUYUE010000003">
    <property type="protein sequence ID" value="CAK0751998.1"/>
    <property type="molecule type" value="Genomic_DNA"/>
</dbReference>
<sequence length="219" mass="23682">MTTQTAPSKASYAEVAAAPPPRTAHGNEGAHRSQKQGESGKILGFFSIKGMQHYIRLRKFVPINDQLSAELGVDLNVKRQNYFPHAALTYQLQNKAGNKIAVLRATRKSLFVRKTFNLSPPKVDMSFNLHTTAGISYKGQPEFALDVDNVKPNGLVIGAALIMLALGKPLTGSRAFGGAMFSLPQMGDCKAMAEVKAMAERNGKGMNLGLKQVNAVLRL</sequence>
<keyword evidence="3" id="KW-1185">Reference proteome</keyword>
<protein>
    <submittedName>
        <fullName evidence="2">Uncharacterized protein</fullName>
    </submittedName>
</protein>
<accession>A0AAV1HYH5</accession>
<organism evidence="2 3">
    <name type="scientific">Coccomyxa viridis</name>
    <dbReference type="NCBI Taxonomy" id="1274662"/>
    <lineage>
        <taxon>Eukaryota</taxon>
        <taxon>Viridiplantae</taxon>
        <taxon>Chlorophyta</taxon>
        <taxon>core chlorophytes</taxon>
        <taxon>Trebouxiophyceae</taxon>
        <taxon>Trebouxiophyceae incertae sedis</taxon>
        <taxon>Coccomyxaceae</taxon>
        <taxon>Coccomyxa</taxon>
    </lineage>
</organism>
<dbReference type="AlphaFoldDB" id="A0AAV1HYH5"/>
<gene>
    <name evidence="2" type="ORF">CVIRNUC_002112</name>
</gene>
<evidence type="ECO:0000313" key="2">
    <source>
        <dbReference type="EMBL" id="CAK0751998.1"/>
    </source>
</evidence>